<feature type="non-terminal residue" evidence="3">
    <location>
        <position position="1"/>
    </location>
</feature>
<comment type="caution">
    <text evidence="3">The sequence shown here is derived from an EMBL/GenBank/DDBJ whole genome shotgun (WGS) entry which is preliminary data.</text>
</comment>
<dbReference type="GO" id="GO:0031083">
    <property type="term" value="C:BLOC-1 complex"/>
    <property type="evidence" value="ECO:0007669"/>
    <property type="project" value="InterPro"/>
</dbReference>
<protein>
    <recommendedName>
        <fullName evidence="2">Biogenesis of lysosome-related organelles complex 1 subunit 5</fullName>
    </recommendedName>
</protein>
<accession>A0A267G110</accession>
<organism evidence="3 4">
    <name type="scientific">Macrostomum lignano</name>
    <dbReference type="NCBI Taxonomy" id="282301"/>
    <lineage>
        <taxon>Eukaryota</taxon>
        <taxon>Metazoa</taxon>
        <taxon>Spiralia</taxon>
        <taxon>Lophotrochozoa</taxon>
        <taxon>Platyhelminthes</taxon>
        <taxon>Rhabditophora</taxon>
        <taxon>Macrostomorpha</taxon>
        <taxon>Macrostomida</taxon>
        <taxon>Macrostomidae</taxon>
        <taxon>Macrostomum</taxon>
    </lineage>
</organism>
<sequence>HQQLIQQQLQQQHQQQSLASAGRLFDRLFAHHSVLSGELVHLQQSLEGRRGGMEESANLLNKSAADLTTLTDSTAPATCDLLSANLAACKEACGAALNKCAEISDRERRFLAALPTEAPTPSTTAPIPAVLREGRAQREAVWREYMEEVRNKAARVDEDFSKEVARLEAEYAELEAKLAT</sequence>
<gene>
    <name evidence="3" type="ORF">BOX15_Mlig024451g1</name>
</gene>
<evidence type="ECO:0000313" key="3">
    <source>
        <dbReference type="EMBL" id="PAA79770.1"/>
    </source>
</evidence>
<dbReference type="Proteomes" id="UP000215902">
    <property type="component" value="Unassembled WGS sequence"/>
</dbReference>
<comment type="similarity">
    <text evidence="1">Belongs to the BLOC1S5 family.</text>
</comment>
<evidence type="ECO:0000313" key="4">
    <source>
        <dbReference type="Proteomes" id="UP000215902"/>
    </source>
</evidence>
<dbReference type="EMBL" id="NIVC01000617">
    <property type="protein sequence ID" value="PAA79770.1"/>
    <property type="molecule type" value="Genomic_DNA"/>
</dbReference>
<dbReference type="PANTHER" id="PTHR31784">
    <property type="entry name" value="BIOGENESIS OF LYSOSOME-RELATED ORGANELLES COMPLEX 1 SUBUNIT 5"/>
    <property type="match status" value="1"/>
</dbReference>
<keyword evidence="4" id="KW-1185">Reference proteome</keyword>
<dbReference type="AlphaFoldDB" id="A0A267G110"/>
<dbReference type="PANTHER" id="PTHR31784:SF2">
    <property type="entry name" value="BIOGENESIS OF LYSOSOME-RELATED ORGANELLES COMPLEX 1 SUBUNIT 5"/>
    <property type="match status" value="1"/>
</dbReference>
<reference evidence="3 4" key="1">
    <citation type="submission" date="2017-06" db="EMBL/GenBank/DDBJ databases">
        <title>A platform for efficient transgenesis in Macrostomum lignano, a flatworm model organism for stem cell research.</title>
        <authorList>
            <person name="Berezikov E."/>
        </authorList>
    </citation>
    <scope>NUCLEOTIDE SEQUENCE [LARGE SCALE GENOMIC DNA]</scope>
    <source>
        <strain evidence="3">DV1</strain>
        <tissue evidence="3">Whole organism</tissue>
    </source>
</reference>
<dbReference type="InterPro" id="IPR017243">
    <property type="entry name" value="Bloc1s5"/>
</dbReference>
<dbReference type="GO" id="GO:0030133">
    <property type="term" value="C:transport vesicle"/>
    <property type="evidence" value="ECO:0007669"/>
    <property type="project" value="InterPro"/>
</dbReference>
<name>A0A267G110_9PLAT</name>
<proteinExistence type="inferred from homology"/>
<evidence type="ECO:0000256" key="1">
    <source>
        <dbReference type="ARBA" id="ARBA00010754"/>
    </source>
</evidence>
<dbReference type="Pfam" id="PF14942">
    <property type="entry name" value="Muted"/>
    <property type="match status" value="2"/>
</dbReference>
<evidence type="ECO:0000256" key="2">
    <source>
        <dbReference type="ARBA" id="ARBA00019580"/>
    </source>
</evidence>